<dbReference type="InterPro" id="IPR020845">
    <property type="entry name" value="AMP-binding_CS"/>
</dbReference>
<dbReference type="InterPro" id="IPR006162">
    <property type="entry name" value="Ppantetheine_attach_site"/>
</dbReference>
<evidence type="ECO:0000256" key="2">
    <source>
        <dbReference type="ARBA" id="ARBA00022553"/>
    </source>
</evidence>
<feature type="domain" description="Carrier" evidence="4">
    <location>
        <begin position="557"/>
        <end position="640"/>
    </location>
</feature>
<keyword evidence="3" id="KW-0521">NADP</keyword>
<dbReference type="InterPro" id="IPR009081">
    <property type="entry name" value="PP-bd_ACP"/>
</dbReference>
<dbReference type="Pfam" id="PF23562">
    <property type="entry name" value="AMP-binding_C_3"/>
    <property type="match status" value="1"/>
</dbReference>
<protein>
    <recommendedName>
        <fullName evidence="4">Carrier domain-containing protein</fullName>
    </recommendedName>
</protein>
<dbReference type="PROSITE" id="PS00012">
    <property type="entry name" value="PHOSPHOPANTETHEINE"/>
    <property type="match status" value="1"/>
</dbReference>
<comment type="caution">
    <text evidence="5">The sequence shown here is derived from an EMBL/GenBank/DDBJ whole genome shotgun (WGS) entry which is preliminary data.</text>
</comment>
<dbReference type="GO" id="GO:0031177">
    <property type="term" value="F:phosphopantetheine binding"/>
    <property type="evidence" value="ECO:0007669"/>
    <property type="project" value="InterPro"/>
</dbReference>
<organism evidence="5 6">
    <name type="scientific">Colletotrichum noveboracense</name>
    <dbReference type="NCBI Taxonomy" id="2664923"/>
    <lineage>
        <taxon>Eukaryota</taxon>
        <taxon>Fungi</taxon>
        <taxon>Dikarya</taxon>
        <taxon>Ascomycota</taxon>
        <taxon>Pezizomycotina</taxon>
        <taxon>Sordariomycetes</taxon>
        <taxon>Hypocreomycetidae</taxon>
        <taxon>Glomerellales</taxon>
        <taxon>Glomerellaceae</taxon>
        <taxon>Colletotrichum</taxon>
        <taxon>Colletotrichum gloeosporioides species complex</taxon>
    </lineage>
</organism>
<dbReference type="InterPro" id="IPR020806">
    <property type="entry name" value="PKS_PP-bd"/>
</dbReference>
<dbReference type="SUPFAM" id="SSF47336">
    <property type="entry name" value="ACP-like"/>
    <property type="match status" value="1"/>
</dbReference>
<dbReference type="EMBL" id="CAMGZC010001096">
    <property type="protein sequence ID" value="CAI0651502.1"/>
    <property type="molecule type" value="Genomic_DNA"/>
</dbReference>
<dbReference type="SUPFAM" id="SSF56801">
    <property type="entry name" value="Acetyl-CoA synthetase-like"/>
    <property type="match status" value="1"/>
</dbReference>
<dbReference type="InterPro" id="IPR051414">
    <property type="entry name" value="Adenylate-forming_Reductase"/>
</dbReference>
<dbReference type="Pfam" id="PF07993">
    <property type="entry name" value="NAD_binding_4"/>
    <property type="match status" value="1"/>
</dbReference>
<reference evidence="5" key="1">
    <citation type="submission" date="2022-08" db="EMBL/GenBank/DDBJ databases">
        <authorList>
            <person name="Giroux E."/>
            <person name="Giroux E."/>
        </authorList>
    </citation>
    <scope>NUCLEOTIDE SEQUENCE</scope>
    <source>
        <strain evidence="5">H1091258</strain>
    </source>
</reference>
<dbReference type="InterPro" id="IPR042099">
    <property type="entry name" value="ANL_N_sf"/>
</dbReference>
<dbReference type="PROSITE" id="PS00455">
    <property type="entry name" value="AMP_BINDING"/>
    <property type="match status" value="1"/>
</dbReference>
<dbReference type="PANTHER" id="PTHR43439">
    <property type="entry name" value="PHENYLACETATE-COENZYME A LIGASE"/>
    <property type="match status" value="1"/>
</dbReference>
<dbReference type="PANTHER" id="PTHR43439:SF2">
    <property type="entry name" value="ENZYME, PUTATIVE (JCVI)-RELATED"/>
    <property type="match status" value="1"/>
</dbReference>
<evidence type="ECO:0000256" key="1">
    <source>
        <dbReference type="ARBA" id="ARBA00022450"/>
    </source>
</evidence>
<dbReference type="Proteomes" id="UP001152533">
    <property type="component" value="Unassembled WGS sequence"/>
</dbReference>
<evidence type="ECO:0000313" key="5">
    <source>
        <dbReference type="EMBL" id="CAI0651502.1"/>
    </source>
</evidence>
<gene>
    <name evidence="5" type="ORF">CGXH109_LOCUS107257</name>
</gene>
<dbReference type="Gene3D" id="3.40.50.12780">
    <property type="entry name" value="N-terminal domain of ligase-like"/>
    <property type="match status" value="1"/>
</dbReference>
<sequence>MATTQYGKRLIPQVLDEIAKSDPHAEVLSVPRSSNPKDGWRKITYKQLANAVNRIAHRIIDKRGKPEPGSFPTLTYIGPSDARYMIVMIACIKAGYKALLISPRNSHEGQMNLFEKTDCNIICFDSSFKDVIQPLLEERQMDAIMVSSADAWLDETEVPHFPYDKTFEEAKMDPVVVLHTSGSTGLPKPIVARVGMCAVADAFHDLPDFMGSENCIKSIMLGERIFLPMPLFHAAGCYMSTFAAIYWKHPVALGFIDRPLTPQTVLDAVEYAKIENIILPPAILEEMAHMPEGIEALKKLKRVNFGGGNLAREAGNILTKAGVKVCSVIAFTEAAPLPYFFQKNLDLWQWFIVDSERLGVEWRQASGEDEDIYEQVIVRKEKEDPLQGIFYTFPDAKEYSTKDLYRKHPTLPNHWMYYGRADNIIVFSNGEKLNPVTIEEIVTGHPRVKGAVVAGAMRFQPLLIIEPMEDLKTEEDKEKFIDDVWPLVVKANKETVAHGQIGRQFIAVTTPDKPFPRAGKGTIQRPMALKLYKEELDEWYQKAEDGSDSVSVHIDVSSQQTLIDSIEKLFQQTLGSRALSADSDFFSAGIDSMQVINASRLLRKGLEAAGANITADAIATRVIYAHPTPRQLASYLLDRVRKNTGVNGEDESEGPNHDIAAMEAQLQKYTRDLPQKQGNKPGPNDQGQTILITGTTGALGSYMLDLMESNPAVKKVVCLNRSEDSDKRQVKMSAERGLKTDFKKAEFLCADMSKSNLGLEPEVYDRLLKEADRVIHNAWPVNFNISVETFEPHIRGVRHWVDFSLRAAKNVPIIFISSIGTVDSWPGPGPVPENRLMDLSLPSTGYGRSKMVSSLILDEATQRSGVPTAIVRVGQVAGPQSKSGVWNRQEWLPTIVASSAYLGLLPKDLGAMSLVNWTPIEGIASLILEVSGIAEPVPLQNIRGYFHGVNPRTVEWEKLAEAVKSFYGDRIKKVVSFKEWVKALEESASSTDDVDKNPGVKLLDFYQGLAYSGGKGVDFSMERTVKHSKAMKEMQAVTPELMQNWADDQPHGMLLSLKEAQLDDQPDFVALSYTWKLPEYGNQDDLEDQDCGAIINVICDGKVMAISENLFSFLCAALHASETKAEGLNLPDTRTNLVSKVNGILGALPLWIDAFCINQTISKLTRKKPDFMEKHLRKDPMCSSAAMAEELGHELCSRWLSAWLRFAIYIDRQCRFDRGWIVQEVALSDPSNVYFLQETGWSSTLMEQIEITAAAGNFKSFENKRIAYPARVSSRILKISQARTSLAEVAQQTGLVMDADTGSTWDGKLEQKWLECANVLINSLRSSRFGDDRDHIYGCLGMLSMLLPQGCESPIIPDYQRTVEDVFTSTAGLFLTKAPLLTELSRIEKSSARRYSSLPSWVRDYSVEKVRNSVANWNFPINRYLNMSNTELQNIEINLWGCDLRRPKLVGSVLYLHGFLLDTVLEVGADKPFEWKSPGIHALIAGSVPDNGSAVKTPANISGFWKTLAYAKSNDNSLDVLRGLNTSSSNSLAGAMYRYLKASPSGLLAPRHTESSDDHVRAELVDRYIYSTEGDGLGLGPMTVREADEVWLLEGARTPCILRRINSESENKSRKEGEPGTYEFIGETDLRSFNIGSTDLTSEASRGFYEMISLV</sequence>
<keyword evidence="6" id="KW-1185">Reference proteome</keyword>
<dbReference type="InterPro" id="IPR036736">
    <property type="entry name" value="ACP-like_sf"/>
</dbReference>
<dbReference type="SUPFAM" id="SSF51735">
    <property type="entry name" value="NAD(P)-binding Rossmann-fold domains"/>
    <property type="match status" value="1"/>
</dbReference>
<name>A0A9W4S2Z7_9PEZI</name>
<dbReference type="InterPro" id="IPR013120">
    <property type="entry name" value="FAR_NAD-bd"/>
</dbReference>
<keyword evidence="2" id="KW-0597">Phosphoprotein</keyword>
<keyword evidence="1" id="KW-0596">Phosphopantetheine</keyword>
<accession>A0A9W4S2Z7</accession>
<dbReference type="Pfam" id="PF00550">
    <property type="entry name" value="PP-binding"/>
    <property type="match status" value="1"/>
</dbReference>
<evidence type="ECO:0000256" key="3">
    <source>
        <dbReference type="ARBA" id="ARBA00022857"/>
    </source>
</evidence>
<dbReference type="InterPro" id="IPR000873">
    <property type="entry name" value="AMP-dep_synth/lig_dom"/>
</dbReference>
<evidence type="ECO:0000313" key="6">
    <source>
        <dbReference type="Proteomes" id="UP001152533"/>
    </source>
</evidence>
<proteinExistence type="predicted"/>
<dbReference type="InterPro" id="IPR036291">
    <property type="entry name" value="NAD(P)-bd_dom_sf"/>
</dbReference>
<evidence type="ECO:0000259" key="4">
    <source>
        <dbReference type="PROSITE" id="PS50075"/>
    </source>
</evidence>
<dbReference type="Pfam" id="PF00501">
    <property type="entry name" value="AMP-binding"/>
    <property type="match status" value="1"/>
</dbReference>
<dbReference type="Gene3D" id="3.40.50.720">
    <property type="entry name" value="NAD(P)-binding Rossmann-like Domain"/>
    <property type="match status" value="1"/>
</dbReference>
<dbReference type="PROSITE" id="PS50075">
    <property type="entry name" value="CARRIER"/>
    <property type="match status" value="1"/>
</dbReference>
<dbReference type="Gene3D" id="1.10.1200.10">
    <property type="entry name" value="ACP-like"/>
    <property type="match status" value="1"/>
</dbReference>
<dbReference type="SMART" id="SM00823">
    <property type="entry name" value="PKS_PP"/>
    <property type="match status" value="1"/>
</dbReference>